<keyword evidence="4" id="KW-1133">Transmembrane helix</keyword>
<evidence type="ECO:0000259" key="5">
    <source>
        <dbReference type="PROSITE" id="PS50026"/>
    </source>
</evidence>
<feature type="transmembrane region" description="Helical" evidence="4">
    <location>
        <begin position="3460"/>
        <end position="3480"/>
    </location>
</feature>
<feature type="region of interest" description="Disordered" evidence="3">
    <location>
        <begin position="3548"/>
        <end position="3649"/>
    </location>
</feature>
<dbReference type="Gene3D" id="2.10.25.10">
    <property type="entry name" value="Laminin"/>
    <property type="match status" value="2"/>
</dbReference>
<dbReference type="CDD" id="cd00055">
    <property type="entry name" value="EGF_Lam"/>
    <property type="match status" value="3"/>
</dbReference>
<dbReference type="InterPro" id="IPR014756">
    <property type="entry name" value="Ig_E-set"/>
</dbReference>
<organism evidence="6">
    <name type="scientific">Eutreptiella gymnastica</name>
    <dbReference type="NCBI Taxonomy" id="73025"/>
    <lineage>
        <taxon>Eukaryota</taxon>
        <taxon>Discoba</taxon>
        <taxon>Euglenozoa</taxon>
        <taxon>Euglenida</taxon>
        <taxon>Spirocuta</taxon>
        <taxon>Euglenophyceae</taxon>
        <taxon>Eutreptiales</taxon>
        <taxon>Eutreptiaceae</taxon>
        <taxon>Eutreptiella</taxon>
    </lineage>
</organism>
<dbReference type="PANTHER" id="PTHR11319">
    <property type="entry name" value="G PROTEIN-COUPLED RECEPTOR-RELATED"/>
    <property type="match status" value="1"/>
</dbReference>
<evidence type="ECO:0000256" key="3">
    <source>
        <dbReference type="SAM" id="MobiDB-lite"/>
    </source>
</evidence>
<accession>A0A7S4G432</accession>
<feature type="domain" description="EGF-like" evidence="5">
    <location>
        <begin position="1329"/>
        <end position="1369"/>
    </location>
</feature>
<reference evidence="6" key="1">
    <citation type="submission" date="2021-01" db="EMBL/GenBank/DDBJ databases">
        <authorList>
            <person name="Corre E."/>
            <person name="Pelletier E."/>
            <person name="Niang G."/>
            <person name="Scheremetjew M."/>
            <person name="Finn R."/>
            <person name="Kale V."/>
            <person name="Holt S."/>
            <person name="Cochrane G."/>
            <person name="Meng A."/>
            <person name="Brown T."/>
            <person name="Cohen L."/>
        </authorList>
    </citation>
    <scope>NUCLEOTIDE SEQUENCE</scope>
    <source>
        <strain evidence="6">CCMP1594</strain>
    </source>
</reference>
<feature type="compositionally biased region" description="Pro residues" evidence="3">
    <location>
        <begin position="3702"/>
        <end position="3713"/>
    </location>
</feature>
<dbReference type="InterPro" id="IPR032675">
    <property type="entry name" value="LRR_dom_sf"/>
</dbReference>
<protein>
    <recommendedName>
        <fullName evidence="5">EGF-like domain-containing protein</fullName>
    </recommendedName>
</protein>
<feature type="compositionally biased region" description="Pro residues" evidence="3">
    <location>
        <begin position="3608"/>
        <end position="3620"/>
    </location>
</feature>
<feature type="disulfide bond" evidence="2">
    <location>
        <begin position="1318"/>
        <end position="1327"/>
    </location>
</feature>
<dbReference type="InterPro" id="IPR018247">
    <property type="entry name" value="EF_Hand_1_Ca_BS"/>
</dbReference>
<feature type="disulfide bond" evidence="2">
    <location>
        <begin position="1857"/>
        <end position="1866"/>
    </location>
</feature>
<feature type="disulfide bond" evidence="2">
    <location>
        <begin position="1758"/>
        <end position="1767"/>
    </location>
</feature>
<feature type="transmembrane region" description="Helical" evidence="4">
    <location>
        <begin position="3160"/>
        <end position="3182"/>
    </location>
</feature>
<name>A0A7S4G432_9EUGL</name>
<dbReference type="SUPFAM" id="SSF52047">
    <property type="entry name" value="RNI-like"/>
    <property type="match status" value="1"/>
</dbReference>
<feature type="transmembrane region" description="Helical" evidence="4">
    <location>
        <begin position="3492"/>
        <end position="3513"/>
    </location>
</feature>
<dbReference type="Gene3D" id="3.80.10.10">
    <property type="entry name" value="Ribonuclease Inhibitor"/>
    <property type="match status" value="1"/>
</dbReference>
<gene>
    <name evidence="6" type="ORF">EGYM00163_LOCUS35746</name>
</gene>
<keyword evidence="1 2" id="KW-1015">Disulfide bond</keyword>
<dbReference type="Pfam" id="PF01833">
    <property type="entry name" value="TIG"/>
    <property type="match status" value="2"/>
</dbReference>
<dbReference type="PROSITE" id="PS50026">
    <property type="entry name" value="EGF_3"/>
    <property type="match status" value="5"/>
</dbReference>
<dbReference type="Gene3D" id="2.60.40.10">
    <property type="entry name" value="Immunoglobulins"/>
    <property type="match status" value="3"/>
</dbReference>
<evidence type="ECO:0000256" key="1">
    <source>
        <dbReference type="ARBA" id="ARBA00023157"/>
    </source>
</evidence>
<dbReference type="SMART" id="SM00180">
    <property type="entry name" value="EGF_Lam"/>
    <property type="match status" value="4"/>
</dbReference>
<feature type="domain" description="EGF-like" evidence="5">
    <location>
        <begin position="1527"/>
        <end position="1566"/>
    </location>
</feature>
<feature type="transmembrane region" description="Helical" evidence="4">
    <location>
        <begin position="3349"/>
        <end position="3373"/>
    </location>
</feature>
<feature type="compositionally biased region" description="Basic and acidic residues" evidence="3">
    <location>
        <begin position="3587"/>
        <end position="3600"/>
    </location>
</feature>
<dbReference type="EMBL" id="HBJA01103654">
    <property type="protein sequence ID" value="CAE0824512.1"/>
    <property type="molecule type" value="Transcribed_RNA"/>
</dbReference>
<evidence type="ECO:0000256" key="2">
    <source>
        <dbReference type="PROSITE-ProRule" id="PRU00076"/>
    </source>
</evidence>
<dbReference type="Pfam" id="PF23106">
    <property type="entry name" value="EGF_Teneurin"/>
    <property type="match status" value="1"/>
</dbReference>
<keyword evidence="4" id="KW-0472">Membrane</keyword>
<feature type="transmembrane region" description="Helical" evidence="4">
    <location>
        <begin position="3402"/>
        <end position="3422"/>
    </location>
</feature>
<evidence type="ECO:0000313" key="6">
    <source>
        <dbReference type="EMBL" id="CAE0824512.1"/>
    </source>
</evidence>
<dbReference type="InterPro" id="IPR002909">
    <property type="entry name" value="IPT_dom"/>
</dbReference>
<keyword evidence="2" id="KW-0245">EGF-like domain</keyword>
<feature type="domain" description="EGF-like" evidence="5">
    <location>
        <begin position="1830"/>
        <end position="1867"/>
    </location>
</feature>
<dbReference type="InterPro" id="IPR013783">
    <property type="entry name" value="Ig-like_fold"/>
</dbReference>
<dbReference type="Gene3D" id="2.170.300.10">
    <property type="entry name" value="Tie2 ligand-binding domain superfamily"/>
    <property type="match status" value="1"/>
</dbReference>
<feature type="disulfide bond" evidence="2">
    <location>
        <begin position="1359"/>
        <end position="1368"/>
    </location>
</feature>
<dbReference type="Pfam" id="PF07974">
    <property type="entry name" value="EGF_2"/>
    <property type="match status" value="1"/>
</dbReference>
<dbReference type="PROSITE" id="PS00022">
    <property type="entry name" value="EGF_1"/>
    <property type="match status" value="7"/>
</dbReference>
<sequence>MCHVPLSMERTAVVALSFLANRVGEWSLPTHFVNAGYATESRPRTLTVLPRPSWALSEATVAYAYYTVGVQFSSPDLILSSKPDADAAMVVDSDDACPGLYAPYEPASGTGVMRDLLPGDEAGRNTTLYNTSFLGAGVYTLCYLTRAAELGQTVQSLAAAAGGFLTVMPPNPSMYTTLPLSPRAGHEVAVIFAGTQLDVTYDRAMIVPAYLNNATGQEECHNEQALPGGACSHYSPADGVNATNLTGTAVDTYVLAYFAAPGTYCVCYQWSDPAVAGAWATYPVPLVIAALNPASYAVTTPVFGEKGVLETITLSFAHNNVSGLTPYQDQGKIVGMHQSCLEAVAPVVGTTEVTLRPDYTMVFTFPQPGTYRVCYRLKGQYGTYASVGDLLPIGSGLFNQVHLRNDSVVSVTSGDSYLLHYTVRTTSKVTAELVFDAAQVELSQPFFWDLDGNPATGHDETYCEPSLMTCLIEFQEETPLDFYVHITPLATHLGKLPFHVTFKAPGYLTNATVLDAAVYGRVSAAFTELSTEDRAGAERTMRYDLGVSQDTDSLVVSLPRTGVEAHPVPKFSLSALTDAASDWALNTTTGTAQACVLAGDLFVCDLNTTFLRTASKSVWLRFTPANTTVGPLGMGVNFSAVNFTTLHDVAPLPVDAFFTGLVYNATTSQTSIIVGERIVLHFVATLTGSMDLTVSLPTFVLEHVAKPPLMFATTPVGTALPANATLTPCTDYSMYEGTRTACRVPFVARQPTNLYLNFSLESHLLGRQPIHVDFQAPYFVSRALPETPVVRTPNVSYAPFPVISSITGCHDVRPSTIFCPADGTQPITIEGTNFMSAGASVRVGQTECRNVSHVPGFENSRIICSGYAQKDATGLALDTRNESQVVTVTNELREFSREPISILVNLVPVITSVSGCPTQNGKSARDCDRRGRFYDLTIKGDRFGRDGTSVEVYIADRPCTNVQRVSQQELICVAGFYSGLYSDNIVRVLVRGEASQETDVTVTFSMLPIVTSVSGCDKCDYTCTSPKPETSTTNCDKNGTIPLTIVGDYFGNASDTTNVVYFGDQALNILCLDLVHVSDSVLICRRYPLPNAIFKQTIKNQMVHVRTNNSESLATTAFMSYMTFCGPDLGCSGHGTCNLNNGTCSCFYSVANGYWVGEICERCESGYYGAQCAAQCPGGACQPCSGRGTCDDGQTGTGTCTCASGISLGFWGGAACDTCAPGYWGLTCRDPCPYGNTTGEILVCNGAGTCDEGRLGTGKCLCAANALQGFWSGAKCDTCAAGAYGASCRNQCPGGVFNSCSGHGTCDSGVSGTGACTCQEGYKGPACQHICPRLFDQPCGGPTHGVCVDDPSKGAACECVQGYAGPACEQGCPYINGTRCNGQGTCGPMPAIPALTVCTCNKGWTGTGCDRCKLGYLGPNCANYCPGVENSDGTRNNCNEFSLRGVCNNVTYACECAPGYLGPSCNLQCPGRYAGIPGICNGHGQCNELGGAAICNCSSDSVNGYWAPDSYGDCTECQPGYYGPTCLSRCPGDVGNPCSGRGTCASTGKYAGVCVCNSGWFGSNCQCDLANPTNVGECVACGQGFWGPPTCSNTCPGVNLDSTFGVKLSCNTVPEFGPDSPQGTCDIITGDCRCNTDANGLYLFTGKFCQLPCPPNTLSDIAAGRELPPCGGHGVCLQTNSEQSYVDPSTGALTGFKGVCECEPGYAGEDCGKTCPGLVCDANGRCDLSGICNGHGTCDLNGYTNGVLTYWGSATCNCTMGYVGAGCEHRCPRGTAGSSQGPICAGHGQCMATGQCVCEGGWDAAVGCKQCKRGFWGPSCQYNCTNVWPDPSPAGGVVCSGHGYCFDGTSGSGECVCDAGFGGSVCQVLCPVYNSQTCGGADRGYCDTFTGVCGCEQTCQQNNSIAASLTGNESAVTVHPKWLPGWYMAQSWAGAQCTTYDGGYYGESCEAYCNPWQAVLDMGISYDGGFVHAACNATGGYMCLEDELRGYWDGPTCDACKAGYKGALCNKPCTCNGHGSCERYGIRCFCYDDDVNGHWTGLYCDQCQTGWGPEGRCTQRMSPFTRLTNLEADNPLFNTFDTSVAGLVVDALLPSNPLYAGGRPLIVTALAGDYLGNMLHWYLCLGDATNCQTTDSTQGLVSHSFVFPNTALSPGSVATYQDYTWFSVRAKPDDYICRMKREEPGWQAATSPDYIYQADMCAQNSRWCCKKADVSNNGLLVSFAINEAFAYIQSDSLHPTYANRLFFATQALVNGQPMAAVVPVTLADNGDFTVENPQVLSTIVEITSMSMLGADLEVVGTDGVSTIFSTLPGLGLVTATTGLKHRVMAPQAVADEYAQYVVVDGFANDITNPASVPCQRTVTAGGTSSTIGTYTCTFKNKLSTSAVYAGQTYNFEYVLYDWSKSDSRIIVVAVETGEWAAATTEAEKKAAVRASFIEHTNADITAFILDVRDLTAADVAATPVAQRGLMYFAVNSVDPSTIYKVRANDLTVAGIQQLQNVGGMNEIVASFSINDARKTLYALLQSTSFSAVQMLLYSVASVSPRFADVQGPVSITVTGDNFFQPTGGAEVLCRMGSNNATVGTYISDTTVVCETPVDSSTLNSCDGLYMEVSLLDPPAYTNNRLGSVTIVPKIQIDAITPSVAKSYSPVDIQITGFGFVPSPALGCVFLGSSGSGLQQELITPATFIDYQSITCRSPALGGADWTNLTTRLEVTVDSQVLSSNANLPFVLLDRATHLEAFVNRSGTAVFAGYKAKSRPSTVLDDIVVALYDGTPGCGADGACHLVPFNDYTVDNARVADPATLTVELQGTAPAAPAINFSVTTPVLMVDGAAVFKGVDVGTPLSGTYKFTFVIPSSKFSPLGPSVSWSTFLDIEILSGDPYRLVFANNYTEGQLILTTSHIGGQVSPVFKLQVLDIAGSVVDFAQAQHAALAPYKLLSTTTVMRFGNATRAAQTDVALIPDLGGDNAVHASIGGAGAASTTEVGFDNFRIEVARHGVIYRVNFSSSADPTVLPTHVFVKAAGCASTKYGKYGELASICYDCPVGGVCDGSIYVGAQVGYWRNYAQNNESDAQLLADLKASGATGLRAGRRLLQVTSAPLPYDQYNSSDLYQFFQCRNVDACEGGLQSTCAVGYEGNLCSSCQAGYGGELTYCFECPSTAASVIFFVLFIVGVSIVFILLVYAALEDNRLFGKHNAESRYVSVILKLFWNYVQMTAIIVEFRLGFPRLMEVVLRAANSLSNFSIDFRSFNCLFGLDFFGRLVIYLLVPAGILVFTLLLFGSIWVYKKRVGKPTFIVEKVTTANVVITFLLYPTILRQLANSFLCREVLGNRWLEVQLDYLCNTDAHVQWMIVSGVTGGFYAFLLPLLALLVLFKHVYQGTLSSRECMNSLGFLYRGYRRSRWYWEVVIHLRRVAIVAIVIIGVKRPLLQAYVCLWVVVIALLLNIYFVPYSHEFINKLENFSLATVFTTINIGLLYNEVLAEGEWAKTVGDVLIWFLIILNFFCILLFALVFLQKLKVAIYARFDSDGDGEITFGEFWENLWNKKKRGDGGGDGNAPAPEPWNPGGAVEAEAKDADLPPEAAPEQDAADKAELAPGKDEPDQSGGVVPPSPPPPPPPAPETPGGGKGAGEWAADGDAQQYPAYPPGAFIPGAMPGQEGMYPGYQPPPADDLWLRAAQKIQPPDLGDGAYQLDKGKAVDPWYEQPPPPVLPGMPPAEESLYGSRDDDDSTDKPRTKLRVGLRAPENEERTKITLLTDLYGHSCRSVYLYYCKQYETKPKPQVRLALPDTPNDFTMEELILNETTLIGNKGLLPVLEVVRLNTHMKSLSVIGNGIKNTGVEWLVHTALDHPSLTSIDLSDNRVTNAAGTVLNYLAQRNPRVVDINISNTRIDEQLKQHIDLRLKANREQQAQLGAQ</sequence>
<feature type="domain" description="EGF-like" evidence="5">
    <location>
        <begin position="1722"/>
        <end position="1768"/>
    </location>
</feature>
<proteinExistence type="predicted"/>
<feature type="region of interest" description="Disordered" evidence="3">
    <location>
        <begin position="3697"/>
        <end position="3733"/>
    </location>
</feature>
<dbReference type="SMART" id="SM00181">
    <property type="entry name" value="EGF"/>
    <property type="match status" value="11"/>
</dbReference>
<keyword evidence="4" id="KW-0812">Transmembrane</keyword>
<comment type="caution">
    <text evidence="2">Lacks conserved residue(s) required for the propagation of feature annotation.</text>
</comment>
<dbReference type="PANTHER" id="PTHR11319:SF35">
    <property type="entry name" value="OUTER MEMBRANE PROTEIN PMPC-RELATED"/>
    <property type="match status" value="1"/>
</dbReference>
<dbReference type="InterPro" id="IPR002049">
    <property type="entry name" value="LE_dom"/>
</dbReference>
<feature type="domain" description="EGF-like" evidence="5">
    <location>
        <begin position="1289"/>
        <end position="1328"/>
    </location>
</feature>
<dbReference type="InterPro" id="IPR000742">
    <property type="entry name" value="EGF"/>
</dbReference>
<dbReference type="InterPro" id="IPR013111">
    <property type="entry name" value="EGF_extracell"/>
</dbReference>
<dbReference type="CDD" id="cd00603">
    <property type="entry name" value="IPT_PCSR"/>
    <property type="match status" value="1"/>
</dbReference>
<feature type="disulfide bond" evidence="2">
    <location>
        <begin position="1556"/>
        <end position="1565"/>
    </location>
</feature>
<feature type="transmembrane region" description="Helical" evidence="4">
    <location>
        <begin position="3295"/>
        <end position="3314"/>
    </location>
</feature>
<feature type="transmembrane region" description="Helical" evidence="4">
    <location>
        <begin position="3428"/>
        <end position="3448"/>
    </location>
</feature>
<feature type="transmembrane region" description="Helical" evidence="4">
    <location>
        <begin position="3262"/>
        <end position="3283"/>
    </location>
</feature>
<dbReference type="PROSITE" id="PS00018">
    <property type="entry name" value="EF_HAND_1"/>
    <property type="match status" value="1"/>
</dbReference>
<dbReference type="SUPFAM" id="SSF81296">
    <property type="entry name" value="E set domains"/>
    <property type="match status" value="1"/>
</dbReference>
<evidence type="ECO:0000256" key="4">
    <source>
        <dbReference type="SAM" id="Phobius"/>
    </source>
</evidence>